<dbReference type="AlphaFoldDB" id="A0A6L2ZU47"/>
<sequence>MEHRITMSSIWILIISTGLVLFFYGMNAHHFLLEILGALSLFGGIFCGLSDIVIRMLRRKQGKRYK</sequence>
<accession>A0A6L2ZU47</accession>
<feature type="transmembrane region" description="Helical" evidence="1">
    <location>
        <begin position="31"/>
        <end position="54"/>
    </location>
</feature>
<dbReference type="EMBL" id="BLXU01000005">
    <property type="protein sequence ID" value="GFO51663.1"/>
    <property type="molecule type" value="Genomic_DNA"/>
</dbReference>
<organism evidence="2 4">
    <name type="scientific">Lactococcus garvieae</name>
    <dbReference type="NCBI Taxonomy" id="1363"/>
    <lineage>
        <taxon>Bacteria</taxon>
        <taxon>Bacillati</taxon>
        <taxon>Bacillota</taxon>
        <taxon>Bacilli</taxon>
        <taxon>Lactobacillales</taxon>
        <taxon>Streptococcaceae</taxon>
        <taxon>Lactococcus</taxon>
    </lineage>
</organism>
<gene>
    <name evidence="2" type="ORF">ikelab_09380</name>
    <name evidence="3" type="ORF">QHR29_03620</name>
</gene>
<evidence type="ECO:0000313" key="3">
    <source>
        <dbReference type="EMBL" id="MDH7959558.1"/>
    </source>
</evidence>
<dbReference type="OrthoDB" id="9867949at2"/>
<proteinExistence type="predicted"/>
<dbReference type="EMBL" id="JARYTV010000002">
    <property type="protein sequence ID" value="MDH7959558.1"/>
    <property type="molecule type" value="Genomic_DNA"/>
</dbReference>
<feature type="transmembrane region" description="Helical" evidence="1">
    <location>
        <begin position="7"/>
        <end position="25"/>
    </location>
</feature>
<reference evidence="2 4" key="1">
    <citation type="submission" date="2020-06" db="EMBL/GenBank/DDBJ databases">
        <title>Draft genome sequence of Lactic acid bacteria from Okinawan-style tofu.</title>
        <authorList>
            <person name="Takara I."/>
            <person name="Ikematsu S."/>
        </authorList>
    </citation>
    <scope>NUCLEOTIDE SEQUENCE [LARGE SCALE GENOMIC DNA]</scope>
    <source>
        <strain evidence="2">Lg38</strain>
        <strain evidence="4">lg38</strain>
    </source>
</reference>
<name>A0A6L2ZU47_9LACT</name>
<protein>
    <submittedName>
        <fullName evidence="2">Uncharacterized protein</fullName>
    </submittedName>
</protein>
<evidence type="ECO:0000256" key="1">
    <source>
        <dbReference type="SAM" id="Phobius"/>
    </source>
</evidence>
<keyword evidence="1" id="KW-0472">Membrane</keyword>
<dbReference type="Proteomes" id="UP000504756">
    <property type="component" value="Unassembled WGS sequence"/>
</dbReference>
<keyword evidence="1" id="KW-0812">Transmembrane</keyword>
<comment type="caution">
    <text evidence="2">The sequence shown here is derived from an EMBL/GenBank/DDBJ whole genome shotgun (WGS) entry which is preliminary data.</text>
</comment>
<dbReference type="RefSeq" id="WP_026063957.1">
    <property type="nucleotide sequence ID" value="NZ_BLXU01000005.1"/>
</dbReference>
<evidence type="ECO:0000313" key="2">
    <source>
        <dbReference type="EMBL" id="GFO51663.1"/>
    </source>
</evidence>
<dbReference type="Proteomes" id="UP001157396">
    <property type="component" value="Unassembled WGS sequence"/>
</dbReference>
<reference evidence="3" key="2">
    <citation type="submission" date="2023-04" db="EMBL/GenBank/DDBJ databases">
        <title>Genomic analysis of Lactococcus garvieae isolates.</title>
        <authorList>
            <person name="Zhanghang C."/>
        </authorList>
    </citation>
    <scope>NUCLEOTIDE SEQUENCE</scope>
    <source>
        <strain evidence="3">ZB-1</strain>
    </source>
</reference>
<keyword evidence="1" id="KW-1133">Transmembrane helix</keyword>
<evidence type="ECO:0000313" key="4">
    <source>
        <dbReference type="Proteomes" id="UP000504756"/>
    </source>
</evidence>